<reference evidence="2" key="1">
    <citation type="journal article" date="2024" name="Proc. Natl. Acad. Sci. U.S.A.">
        <title>Extraordinary preservation of gene collinearity over three hundred million years revealed in homosporous lycophytes.</title>
        <authorList>
            <person name="Li C."/>
            <person name="Wickell D."/>
            <person name="Kuo L.Y."/>
            <person name="Chen X."/>
            <person name="Nie B."/>
            <person name="Liao X."/>
            <person name="Peng D."/>
            <person name="Ji J."/>
            <person name="Jenkins J."/>
            <person name="Williams M."/>
            <person name="Shu S."/>
            <person name="Plott C."/>
            <person name="Barry K."/>
            <person name="Rajasekar S."/>
            <person name="Grimwood J."/>
            <person name="Han X."/>
            <person name="Sun S."/>
            <person name="Hou Z."/>
            <person name="He W."/>
            <person name="Dai G."/>
            <person name="Sun C."/>
            <person name="Schmutz J."/>
            <person name="Leebens-Mack J.H."/>
            <person name="Li F.W."/>
            <person name="Wang L."/>
        </authorList>
    </citation>
    <scope>NUCLEOTIDE SEQUENCE [LARGE SCALE GENOMIC DNA]</scope>
    <source>
        <strain evidence="2">cv. PW_Plant_1</strain>
    </source>
</reference>
<keyword evidence="2" id="KW-1185">Reference proteome</keyword>
<organism evidence="1 2">
    <name type="scientific">Diphasiastrum complanatum</name>
    <name type="common">Issler's clubmoss</name>
    <name type="synonym">Lycopodium complanatum</name>
    <dbReference type="NCBI Taxonomy" id="34168"/>
    <lineage>
        <taxon>Eukaryota</taxon>
        <taxon>Viridiplantae</taxon>
        <taxon>Streptophyta</taxon>
        <taxon>Embryophyta</taxon>
        <taxon>Tracheophyta</taxon>
        <taxon>Lycopodiopsida</taxon>
        <taxon>Lycopodiales</taxon>
        <taxon>Lycopodiaceae</taxon>
        <taxon>Lycopodioideae</taxon>
        <taxon>Diphasiastrum</taxon>
    </lineage>
</organism>
<proteinExistence type="predicted"/>
<accession>A0ACC2ESD9</accession>
<dbReference type="Proteomes" id="UP001162992">
    <property type="component" value="Chromosome 1"/>
</dbReference>
<evidence type="ECO:0000313" key="2">
    <source>
        <dbReference type="Proteomes" id="UP001162992"/>
    </source>
</evidence>
<gene>
    <name evidence="1" type="ORF">O6H91_01G075500</name>
</gene>
<sequence length="146" mass="16372">MSVSLPAPLSILLESLSGLICGRSHYSKLDSGVSSVNGEHVGDSAAKVAIRSRSRLEEMQALPFPTAEMHLKIHLLIRHHFHSHIERWGVILWQVHQQVHVLSTSRVLKALMQVLSAIIERQSHKDMTFNLFQDGLSHSCPLQHCC</sequence>
<dbReference type="EMBL" id="CM055092">
    <property type="protein sequence ID" value="KAJ7569373.1"/>
    <property type="molecule type" value="Genomic_DNA"/>
</dbReference>
<evidence type="ECO:0000313" key="1">
    <source>
        <dbReference type="EMBL" id="KAJ7569373.1"/>
    </source>
</evidence>
<name>A0ACC2ESD9_DIPCM</name>
<comment type="caution">
    <text evidence="1">The sequence shown here is derived from an EMBL/GenBank/DDBJ whole genome shotgun (WGS) entry which is preliminary data.</text>
</comment>
<protein>
    <submittedName>
        <fullName evidence="1">Uncharacterized protein</fullName>
    </submittedName>
</protein>